<dbReference type="EMBL" id="BMAC01000088">
    <property type="protein sequence ID" value="GFP84518.1"/>
    <property type="molecule type" value="Genomic_DNA"/>
</dbReference>
<reference evidence="2" key="1">
    <citation type="submission" date="2020-07" db="EMBL/GenBank/DDBJ databases">
        <title>Ethylene signaling mediates host invasion by parasitic plants.</title>
        <authorList>
            <person name="Yoshida S."/>
        </authorList>
    </citation>
    <scope>NUCLEOTIDE SEQUENCE</scope>
    <source>
        <strain evidence="2">Okayama</strain>
    </source>
</reference>
<dbReference type="AlphaFoldDB" id="A0A830BHC9"/>
<proteinExistence type="predicted"/>
<name>A0A830BHC9_9LAMI</name>
<sequence length="123" mass="13632">MRRYADDSNNDPLSEEEEENEGLHNNIFFSMLDSGEPKAIPWTVSTPFKAAADGWCHMDIRKALYDGSPLGSGFAKFVQDAKVTMLGVIPSIVRVWKGANSTASYDWSAIRFIAGICGCIFMF</sequence>
<evidence type="ECO:0000313" key="2">
    <source>
        <dbReference type="EMBL" id="GFP84518.1"/>
    </source>
</evidence>
<gene>
    <name evidence="2" type="ORF">PHJA_000595700</name>
</gene>
<dbReference type="Proteomes" id="UP000653305">
    <property type="component" value="Unassembled WGS sequence"/>
</dbReference>
<dbReference type="PANTHER" id="PTHR44378">
    <property type="entry name" value="ACYL-ACTIVATING ENZYME 17, PEROXISOMAL-RELATED"/>
    <property type="match status" value="1"/>
</dbReference>
<organism evidence="2 3">
    <name type="scientific">Phtheirospermum japonicum</name>
    <dbReference type="NCBI Taxonomy" id="374723"/>
    <lineage>
        <taxon>Eukaryota</taxon>
        <taxon>Viridiplantae</taxon>
        <taxon>Streptophyta</taxon>
        <taxon>Embryophyta</taxon>
        <taxon>Tracheophyta</taxon>
        <taxon>Spermatophyta</taxon>
        <taxon>Magnoliopsida</taxon>
        <taxon>eudicotyledons</taxon>
        <taxon>Gunneridae</taxon>
        <taxon>Pentapetalae</taxon>
        <taxon>asterids</taxon>
        <taxon>lamiids</taxon>
        <taxon>Lamiales</taxon>
        <taxon>Orobanchaceae</taxon>
        <taxon>Orobanchaceae incertae sedis</taxon>
        <taxon>Phtheirospermum</taxon>
    </lineage>
</organism>
<feature type="region of interest" description="Disordered" evidence="1">
    <location>
        <begin position="1"/>
        <end position="22"/>
    </location>
</feature>
<dbReference type="PANTHER" id="PTHR44378:SF2">
    <property type="entry name" value="ACYL-ACTIVATING ENZYME 17, PEROXISOMAL-RELATED"/>
    <property type="match status" value="1"/>
</dbReference>
<keyword evidence="3" id="KW-1185">Reference proteome</keyword>
<evidence type="ECO:0000313" key="3">
    <source>
        <dbReference type="Proteomes" id="UP000653305"/>
    </source>
</evidence>
<evidence type="ECO:0000256" key="1">
    <source>
        <dbReference type="SAM" id="MobiDB-lite"/>
    </source>
</evidence>
<dbReference type="OrthoDB" id="1820010at2759"/>
<accession>A0A830BHC9</accession>
<comment type="caution">
    <text evidence="2">The sequence shown here is derived from an EMBL/GenBank/DDBJ whole genome shotgun (WGS) entry which is preliminary data.</text>
</comment>
<protein>
    <submittedName>
        <fullName evidence="2">Probable acyl-activating enzyme 17 peroxisomal</fullName>
    </submittedName>
</protein>